<reference evidence="3 4" key="1">
    <citation type="submission" date="2019-12" db="EMBL/GenBank/DDBJ databases">
        <title>Nitratireductor arenosus sp. nov., Isolated from sea sand, Jeju island, South Korea.</title>
        <authorList>
            <person name="Kim W."/>
        </authorList>
    </citation>
    <scope>NUCLEOTIDE SEQUENCE [LARGE SCALE GENOMIC DNA]</scope>
    <source>
        <strain evidence="3 4">CAU 1489</strain>
    </source>
</reference>
<dbReference type="Pfam" id="PF13416">
    <property type="entry name" value="SBP_bac_8"/>
    <property type="match status" value="1"/>
</dbReference>
<dbReference type="PROSITE" id="PS51318">
    <property type="entry name" value="TAT"/>
    <property type="match status" value="1"/>
</dbReference>
<dbReference type="SUPFAM" id="SSF53850">
    <property type="entry name" value="Periplasmic binding protein-like II"/>
    <property type="match status" value="1"/>
</dbReference>
<evidence type="ECO:0000256" key="2">
    <source>
        <dbReference type="ARBA" id="ARBA00022764"/>
    </source>
</evidence>
<evidence type="ECO:0000256" key="1">
    <source>
        <dbReference type="ARBA" id="ARBA00022729"/>
    </source>
</evidence>
<gene>
    <name evidence="3" type="ORF">GN330_21200</name>
</gene>
<evidence type="ECO:0000313" key="3">
    <source>
        <dbReference type="EMBL" id="MVA99775.1"/>
    </source>
</evidence>
<dbReference type="PANTHER" id="PTHR30222:SF17">
    <property type="entry name" value="SPERMIDINE_PUTRESCINE-BINDING PERIPLASMIC PROTEIN"/>
    <property type="match status" value="1"/>
</dbReference>
<comment type="caution">
    <text evidence="3">The sequence shown here is derived from an EMBL/GenBank/DDBJ whole genome shotgun (WGS) entry which is preliminary data.</text>
</comment>
<dbReference type="EMBL" id="WPHG01000007">
    <property type="protein sequence ID" value="MVA99775.1"/>
    <property type="molecule type" value="Genomic_DNA"/>
</dbReference>
<name>A0A844QKF1_9HYPH</name>
<organism evidence="3 4">
    <name type="scientific">Nitratireductor arenosus</name>
    <dbReference type="NCBI Taxonomy" id="2682096"/>
    <lineage>
        <taxon>Bacteria</taxon>
        <taxon>Pseudomonadati</taxon>
        <taxon>Pseudomonadota</taxon>
        <taxon>Alphaproteobacteria</taxon>
        <taxon>Hyphomicrobiales</taxon>
        <taxon>Phyllobacteriaceae</taxon>
        <taxon>Nitratireductor</taxon>
    </lineage>
</organism>
<dbReference type="Proteomes" id="UP000463224">
    <property type="component" value="Unassembled WGS sequence"/>
</dbReference>
<proteinExistence type="predicted"/>
<dbReference type="PANTHER" id="PTHR30222">
    <property type="entry name" value="SPERMIDINE/PUTRESCINE-BINDING PERIPLASMIC PROTEIN"/>
    <property type="match status" value="1"/>
</dbReference>
<keyword evidence="4" id="KW-1185">Reference proteome</keyword>
<accession>A0A844QKF1</accession>
<dbReference type="InterPro" id="IPR006059">
    <property type="entry name" value="SBP"/>
</dbReference>
<dbReference type="AlphaFoldDB" id="A0A844QKF1"/>
<dbReference type="InterPro" id="IPR006311">
    <property type="entry name" value="TAT_signal"/>
</dbReference>
<dbReference type="Gene3D" id="3.40.190.10">
    <property type="entry name" value="Periplasmic binding protein-like II"/>
    <property type="match status" value="2"/>
</dbReference>
<keyword evidence="1" id="KW-0732">Signal</keyword>
<protein>
    <submittedName>
        <fullName evidence="3">Extracellular solute-binding protein</fullName>
    </submittedName>
</protein>
<sequence>MFHTDEWEYEMKKSAKTIGTGRVSRRSILKGGAAVAGTTLVTGFPTVWAQNLKDITLNHTGMSYSTLPDIARQASKDLGFKVEMSVVDHPGLINRMINDPKSIDVADMEIWQTKIAVPQGVLQGVEIGKVKNWDQLTPLYTTGVFNGKEVSREGDAPIEYIYLDAVDAKAFASSQTEFATFVPGVYNADTLGIRPDLVGRDITSWADLISPDFKGKAAIQNIPTNGIMDAMMALEGAGEMTYGDKGNPTQDEIQQTIARLIELKRGGHWRALWNTFDESVNLMAGGEVVIQSMWSPAVTAVQTQNVPCVYQPLKEGYRGWGNGLAMLAHLDGLKRDAAYEYMTWYNSGWVGGFIAKQGYYSSNPATAKAALSENERGFFYEGKAATADITSPTGQKTNSAGDVRDGGSYEDRFANVAVWNNLMDEAEFLYSKWNEFSAA</sequence>
<evidence type="ECO:0000313" key="4">
    <source>
        <dbReference type="Proteomes" id="UP000463224"/>
    </source>
</evidence>
<keyword evidence="2" id="KW-0574">Periplasm</keyword>